<gene>
    <name evidence="8" type="primary">ppx</name>
    <name evidence="8" type="ORF">EM20IM_06725</name>
</gene>
<feature type="domain" description="Ppx/GppA phosphatase C-terminal" evidence="7">
    <location>
        <begin position="306"/>
        <end position="479"/>
    </location>
</feature>
<feature type="domain" description="Ppx/GppA phosphatase N-terminal" evidence="6">
    <location>
        <begin position="17"/>
        <end position="299"/>
    </location>
</feature>
<dbReference type="InterPro" id="IPR022371">
    <property type="entry name" value="Exopolyphosphatase"/>
</dbReference>
<dbReference type="GO" id="GO:0004309">
    <property type="term" value="F:exopolyphosphatase activity"/>
    <property type="evidence" value="ECO:0007669"/>
    <property type="project" value="UniProtKB-EC"/>
</dbReference>
<evidence type="ECO:0000256" key="2">
    <source>
        <dbReference type="ARBA" id="ARBA00012451"/>
    </source>
</evidence>
<evidence type="ECO:0000256" key="1">
    <source>
        <dbReference type="ARBA" id="ARBA00007125"/>
    </source>
</evidence>
<accession>A0ABX7PTR1</accession>
<evidence type="ECO:0000313" key="8">
    <source>
        <dbReference type="EMBL" id="QSR86200.1"/>
    </source>
</evidence>
<dbReference type="SUPFAM" id="SSF53067">
    <property type="entry name" value="Actin-like ATPase domain"/>
    <property type="match status" value="2"/>
</dbReference>
<reference evidence="8 9" key="1">
    <citation type="submission" date="2020-12" db="EMBL/GenBank/DDBJ databases">
        <authorList>
            <person name="Awala S.I."/>
            <person name="Gwak J.-H."/>
            <person name="Kim S.-J."/>
            <person name="Rhee S.-K."/>
        </authorList>
    </citation>
    <scope>NUCLEOTIDE SEQUENCE [LARGE SCALE GENOMIC DNA]</scope>
    <source>
        <strain evidence="8 9">IT5</strain>
    </source>
</reference>
<dbReference type="PANTHER" id="PTHR30005">
    <property type="entry name" value="EXOPOLYPHOSPHATASE"/>
    <property type="match status" value="1"/>
</dbReference>
<protein>
    <recommendedName>
        <fullName evidence="3">Exopolyphosphatase</fullName>
        <ecNumber evidence="2">3.6.1.11</ecNumber>
    </recommendedName>
</protein>
<dbReference type="InterPro" id="IPR030673">
    <property type="entry name" value="PyroPPase_GppA_Ppx"/>
</dbReference>
<keyword evidence="4 8" id="KW-0378">Hydrolase</keyword>
<evidence type="ECO:0000259" key="6">
    <source>
        <dbReference type="Pfam" id="PF02541"/>
    </source>
</evidence>
<name>A0ABX7PTR1_9BACT</name>
<dbReference type="SUPFAM" id="SSF109604">
    <property type="entry name" value="HD-domain/PDEase-like"/>
    <property type="match status" value="1"/>
</dbReference>
<evidence type="ECO:0000256" key="3">
    <source>
        <dbReference type="ARBA" id="ARBA00020416"/>
    </source>
</evidence>
<evidence type="ECO:0000256" key="5">
    <source>
        <dbReference type="ARBA" id="ARBA00047607"/>
    </source>
</evidence>
<dbReference type="Gene3D" id="3.30.420.150">
    <property type="entry name" value="Exopolyphosphatase. Domain 2"/>
    <property type="match status" value="1"/>
</dbReference>
<keyword evidence="9" id="KW-1185">Reference proteome</keyword>
<dbReference type="Pfam" id="PF02541">
    <property type="entry name" value="Ppx-GppA"/>
    <property type="match status" value="1"/>
</dbReference>
<evidence type="ECO:0000313" key="9">
    <source>
        <dbReference type="Proteomes" id="UP000663088"/>
    </source>
</evidence>
<dbReference type="Gene3D" id="1.10.3210.10">
    <property type="entry name" value="Hypothetical protein af1432"/>
    <property type="match status" value="1"/>
</dbReference>
<proteinExistence type="inferred from homology"/>
<dbReference type="InterPro" id="IPR050273">
    <property type="entry name" value="GppA/Ppx_hydrolase"/>
</dbReference>
<sequence>MDLAASVDIGSHSFHLIVVQVENGTIRAIDKIRDPVSLAAGLDENRYLSKESISRAVNSLRKFGERIRSIPPHRVRAVGTNTLRMAKNREEFIKCAEEALGHQIDVISGHEEARLIYLGVAHSMEDDGQKRLVVDIGGGSTELILGEGFLPRRMESLYIGCVSLSKTFFSEGIIAASRLRDAEIMALQELEPIANLFKKQGWQRTIGSSGTILAIQDIVIAEGWSKSGISASSLKKLRKYLLSAGSIERLSLKGIDYDRKQVLPGGFAILSAIFESLSIENMEVSSGALREGVIYDLLGRLYQKDIREKTVRELMNRFQVDEAQAERVQAVALSFYEKVKKDWKIEGDFQRRILLWASLLHEIGLFVSYSQYHKHGQYLLNHLDMPGFSLRDQQCLSFLVRSHRRKFPLAELQLLRSEDRETMRKLGVLLRLAVLINRVRNDDETPQIDIKVSSNLIKLTFPPGWLKDHPLTEADLATEAQYLVNAGFFLQYS</sequence>
<dbReference type="PANTHER" id="PTHR30005:SF0">
    <property type="entry name" value="RETROGRADE REGULATION PROTEIN 2"/>
    <property type="match status" value="1"/>
</dbReference>
<dbReference type="InterPro" id="IPR003695">
    <property type="entry name" value="Ppx_GppA_N"/>
</dbReference>
<dbReference type="CDD" id="cd24053">
    <property type="entry name" value="ASKHA_NBD_EcPPX-GppA-like"/>
    <property type="match status" value="1"/>
</dbReference>
<dbReference type="NCBIfam" id="TIGR03706">
    <property type="entry name" value="exo_poly_only"/>
    <property type="match status" value="1"/>
</dbReference>
<dbReference type="Proteomes" id="UP000663088">
    <property type="component" value="Chromosome"/>
</dbReference>
<comment type="similarity">
    <text evidence="1">Belongs to the GppA/Ppx family.</text>
</comment>
<dbReference type="Gene3D" id="3.30.420.40">
    <property type="match status" value="1"/>
</dbReference>
<dbReference type="EC" id="3.6.1.11" evidence="2"/>
<dbReference type="PIRSF" id="PIRSF001267">
    <property type="entry name" value="Pyrophosphatase_GppA_Ppx"/>
    <property type="match status" value="1"/>
</dbReference>
<evidence type="ECO:0000259" key="7">
    <source>
        <dbReference type="Pfam" id="PF21447"/>
    </source>
</evidence>
<dbReference type="InterPro" id="IPR043129">
    <property type="entry name" value="ATPase_NBD"/>
</dbReference>
<dbReference type="EMBL" id="CP065956">
    <property type="protein sequence ID" value="QSR86200.1"/>
    <property type="molecule type" value="Genomic_DNA"/>
</dbReference>
<comment type="catalytic activity">
    <reaction evidence="5">
        <text>[phosphate](n) + H2O = [phosphate](n-1) + phosphate + H(+)</text>
        <dbReference type="Rhea" id="RHEA:21528"/>
        <dbReference type="Rhea" id="RHEA-COMP:9859"/>
        <dbReference type="Rhea" id="RHEA-COMP:14279"/>
        <dbReference type="ChEBI" id="CHEBI:15377"/>
        <dbReference type="ChEBI" id="CHEBI:15378"/>
        <dbReference type="ChEBI" id="CHEBI:16838"/>
        <dbReference type="ChEBI" id="CHEBI:43474"/>
        <dbReference type="EC" id="3.6.1.11"/>
    </reaction>
</comment>
<dbReference type="Pfam" id="PF21447">
    <property type="entry name" value="Ppx-GppA_III"/>
    <property type="match status" value="1"/>
</dbReference>
<dbReference type="RefSeq" id="WP_206844825.1">
    <property type="nucleotide sequence ID" value="NZ_CP065956.1"/>
</dbReference>
<dbReference type="InterPro" id="IPR048950">
    <property type="entry name" value="Ppx_GppA_C"/>
</dbReference>
<evidence type="ECO:0000256" key="4">
    <source>
        <dbReference type="ARBA" id="ARBA00022801"/>
    </source>
</evidence>
<organism evidence="8 9">
    <name type="scientific">Candidatus Methylacidiphilum infernorum</name>
    <dbReference type="NCBI Taxonomy" id="511746"/>
    <lineage>
        <taxon>Bacteria</taxon>
        <taxon>Pseudomonadati</taxon>
        <taxon>Verrucomicrobiota</taxon>
        <taxon>Methylacidiphilae</taxon>
        <taxon>Methylacidiphilales</taxon>
        <taxon>Methylacidiphilaceae</taxon>
        <taxon>Methylacidiphilum (ex Ratnadevi et al. 2023)</taxon>
    </lineage>
</organism>